<organism evidence="2 3">
    <name type="scientific">Mesorhizobium plurifarium</name>
    <dbReference type="NCBI Taxonomy" id="69974"/>
    <lineage>
        <taxon>Bacteria</taxon>
        <taxon>Pseudomonadati</taxon>
        <taxon>Pseudomonadota</taxon>
        <taxon>Alphaproteobacteria</taxon>
        <taxon>Hyphomicrobiales</taxon>
        <taxon>Phyllobacteriaceae</taxon>
        <taxon>Mesorhizobium</taxon>
    </lineage>
</organism>
<dbReference type="EMBL" id="CCNB01000012">
    <property type="protein sequence ID" value="CDX35619.1"/>
    <property type="molecule type" value="Genomic_DNA"/>
</dbReference>
<evidence type="ECO:0000256" key="1">
    <source>
        <dbReference type="SAM" id="MobiDB-lite"/>
    </source>
</evidence>
<name>A0A090EVF8_MESPL</name>
<reference evidence="2 3" key="1">
    <citation type="submission" date="2014-08" db="EMBL/GenBank/DDBJ databases">
        <authorList>
            <person name="Moulin Lionel"/>
        </authorList>
    </citation>
    <scope>NUCLEOTIDE SEQUENCE [LARGE SCALE GENOMIC DNA]</scope>
</reference>
<sequence length="140" mass="15474">MTGLVECARAYSADRDERQSLTSGARAGSPNWLFAHGGNEEWRALLDFSYRARGRDLLGDCLDDMAAASGREGEAPNERFWSAWQPAADWLLEQCILRGRDRAGDISQALLAAGLVGPNTTPKRTRQPDRRIGERVEAEV</sequence>
<feature type="compositionally biased region" description="Basic and acidic residues" evidence="1">
    <location>
        <begin position="126"/>
        <end position="140"/>
    </location>
</feature>
<evidence type="ECO:0000313" key="3">
    <source>
        <dbReference type="Proteomes" id="UP000046373"/>
    </source>
</evidence>
<protein>
    <submittedName>
        <fullName evidence="2">Uncharacterized protein</fullName>
    </submittedName>
</protein>
<evidence type="ECO:0000313" key="2">
    <source>
        <dbReference type="EMBL" id="CDX35619.1"/>
    </source>
</evidence>
<feature type="region of interest" description="Disordered" evidence="1">
    <location>
        <begin position="117"/>
        <end position="140"/>
    </location>
</feature>
<accession>A0A090EVF8</accession>
<gene>
    <name evidence="2" type="ORF">MPLDJ20_20262</name>
</gene>
<dbReference type="AlphaFoldDB" id="A0A090EVF8"/>
<dbReference type="Proteomes" id="UP000046373">
    <property type="component" value="Unassembled WGS sequence"/>
</dbReference>
<proteinExistence type="predicted"/>